<dbReference type="AlphaFoldDB" id="A0A0E3SSN7"/>
<dbReference type="GO" id="GO:0051782">
    <property type="term" value="P:negative regulation of cell division"/>
    <property type="evidence" value="ECO:0007669"/>
    <property type="project" value="TreeGrafter"/>
</dbReference>
<sequence length="261" mass="28291">MGSGGDGLKALLCGKGGCGKSTLTALIARSLSDRGCKVLVIDNDESNFGLHRQLGLELPDDLLNFMGGKKDLIGKMMEAFPKGEKLTLFDQKWEIPTIPQGYVSRKDNLSLMAVGKIHEFGEGCACPMGALAKQLIQNIDLGDDDFVLVDTEAGIEHFGRGVEEGCDVLFMVVDPSYESIRLSEKISELAAKAGKQLYYILNRAEGAGREILCCGISEDRIISTVPIHESIFKAGLMGDEFLTSVPEVDVIADFLIELRSK</sequence>
<keyword evidence="1" id="KW-0547">Nucleotide-binding</keyword>
<dbReference type="PATRIC" id="fig|1434104.5.peg.1554"/>
<dbReference type="Pfam" id="PF01656">
    <property type="entry name" value="CbiA"/>
    <property type="match status" value="1"/>
</dbReference>
<proteinExistence type="predicted"/>
<dbReference type="GO" id="GO:0016887">
    <property type="term" value="F:ATP hydrolysis activity"/>
    <property type="evidence" value="ECO:0007669"/>
    <property type="project" value="TreeGrafter"/>
</dbReference>
<dbReference type="EMBL" id="CP009518">
    <property type="protein sequence ID" value="AKB85477.1"/>
    <property type="molecule type" value="Genomic_DNA"/>
</dbReference>
<name>A0A0E3SSN7_METMT</name>
<dbReference type="InterPro" id="IPR002586">
    <property type="entry name" value="CobQ/CobB/MinD/ParA_Nub-bd_dom"/>
</dbReference>
<dbReference type="STRING" id="1434104.MCMEM_1424"/>
<dbReference type="HOGENOM" id="CLU_082962_1_0_2"/>
<evidence type="ECO:0000313" key="5">
    <source>
        <dbReference type="Proteomes" id="UP000033048"/>
    </source>
</evidence>
<dbReference type="PIRSF" id="PIRSF005647">
    <property type="entry name" value="CooC"/>
    <property type="match status" value="1"/>
</dbReference>
<gene>
    <name evidence="4" type="ORF">MCMEM_1424</name>
</gene>
<reference evidence="4 5" key="1">
    <citation type="submission" date="2014-07" db="EMBL/GenBank/DDBJ databases">
        <title>Methanogenic archaea and the global carbon cycle.</title>
        <authorList>
            <person name="Henriksen J.R."/>
            <person name="Luke J."/>
            <person name="Reinhart S."/>
            <person name="Benedict M.N."/>
            <person name="Youngblut N.D."/>
            <person name="Metcalf M.E."/>
            <person name="Whitaker R.J."/>
            <person name="Metcalf W.W."/>
        </authorList>
    </citation>
    <scope>NUCLEOTIDE SEQUENCE [LARGE SCALE GENOMIC DNA]</scope>
    <source>
        <strain evidence="4 5">MM1</strain>
    </source>
</reference>
<keyword evidence="5" id="KW-1185">Reference proteome</keyword>
<dbReference type="PANTHER" id="PTHR43384:SF3">
    <property type="entry name" value="AAA+ ATPASE DOMAIN-CONTAINING PROTEIN"/>
    <property type="match status" value="1"/>
</dbReference>
<protein>
    <submittedName>
        <fullName evidence="4">Nickel insertion protein</fullName>
    </submittedName>
</protein>
<dbReference type="GO" id="GO:0005524">
    <property type="term" value="F:ATP binding"/>
    <property type="evidence" value="ECO:0007669"/>
    <property type="project" value="UniProtKB-KW"/>
</dbReference>
<feature type="domain" description="CobQ/CobB/MinD/ParA nucleotide binding" evidence="3">
    <location>
        <begin position="13"/>
        <end position="205"/>
    </location>
</feature>
<evidence type="ECO:0000256" key="2">
    <source>
        <dbReference type="ARBA" id="ARBA00022840"/>
    </source>
</evidence>
<dbReference type="Gene3D" id="3.40.50.300">
    <property type="entry name" value="P-loop containing nucleotide triphosphate hydrolases"/>
    <property type="match status" value="1"/>
</dbReference>
<dbReference type="GeneID" id="24893975"/>
<accession>A0A0E3SSN7</accession>
<dbReference type="InterPro" id="IPR050625">
    <property type="entry name" value="ParA/MinD_ATPase"/>
</dbReference>
<dbReference type="InterPro" id="IPR027417">
    <property type="entry name" value="P-loop_NTPase"/>
</dbReference>
<dbReference type="Proteomes" id="UP000033048">
    <property type="component" value="Chromosome"/>
</dbReference>
<dbReference type="SUPFAM" id="SSF52540">
    <property type="entry name" value="P-loop containing nucleoside triphosphate hydrolases"/>
    <property type="match status" value="1"/>
</dbReference>
<dbReference type="KEGG" id="mmet:MCMEM_1424"/>
<dbReference type="GO" id="GO:0009898">
    <property type="term" value="C:cytoplasmic side of plasma membrane"/>
    <property type="evidence" value="ECO:0007669"/>
    <property type="project" value="TreeGrafter"/>
</dbReference>
<evidence type="ECO:0000256" key="1">
    <source>
        <dbReference type="ARBA" id="ARBA00022741"/>
    </source>
</evidence>
<evidence type="ECO:0000259" key="3">
    <source>
        <dbReference type="Pfam" id="PF01656"/>
    </source>
</evidence>
<dbReference type="GO" id="GO:0005829">
    <property type="term" value="C:cytosol"/>
    <property type="evidence" value="ECO:0007669"/>
    <property type="project" value="TreeGrafter"/>
</dbReference>
<dbReference type="InterPro" id="IPR014433">
    <property type="entry name" value="CooC"/>
</dbReference>
<organism evidence="4 5">
    <name type="scientific">Methanococcoides methylutens MM1</name>
    <dbReference type="NCBI Taxonomy" id="1434104"/>
    <lineage>
        <taxon>Archaea</taxon>
        <taxon>Methanobacteriati</taxon>
        <taxon>Methanobacteriota</taxon>
        <taxon>Stenosarchaea group</taxon>
        <taxon>Methanomicrobia</taxon>
        <taxon>Methanosarcinales</taxon>
        <taxon>Methanosarcinaceae</taxon>
        <taxon>Methanococcoides</taxon>
    </lineage>
</organism>
<dbReference type="FunFam" id="3.40.50.300:FF:001573">
    <property type="entry name" value="Carbon monoxide dehydrogenase accessory protein CooC"/>
    <property type="match status" value="1"/>
</dbReference>
<evidence type="ECO:0000313" key="4">
    <source>
        <dbReference type="EMBL" id="AKB85477.1"/>
    </source>
</evidence>
<keyword evidence="2" id="KW-0067">ATP-binding</keyword>
<dbReference type="PANTHER" id="PTHR43384">
    <property type="entry name" value="SEPTUM SITE-DETERMINING PROTEIN MIND HOMOLOG, CHLOROPLASTIC-RELATED"/>
    <property type="match status" value="1"/>
</dbReference>
<dbReference type="RefSeq" id="WP_231622054.1">
    <property type="nucleotide sequence ID" value="NZ_CP009518.1"/>
</dbReference>